<dbReference type="Gene3D" id="3.40.50.300">
    <property type="entry name" value="P-loop containing nucleotide triphosphate hydrolases"/>
    <property type="match status" value="1"/>
</dbReference>
<dbReference type="AlphaFoldDB" id="C6BXG8"/>
<dbReference type="STRING" id="526222.Desal_2418"/>
<gene>
    <name evidence="5" type="ordered locus">Desal_2418</name>
</gene>
<evidence type="ECO:0000313" key="5">
    <source>
        <dbReference type="EMBL" id="ACS80474.1"/>
    </source>
</evidence>
<keyword evidence="6" id="KW-1185">Reference proteome</keyword>
<dbReference type="GO" id="GO:0015697">
    <property type="term" value="P:quaternary ammonium group transport"/>
    <property type="evidence" value="ECO:0007669"/>
    <property type="project" value="UniProtKB-ARBA"/>
</dbReference>
<dbReference type="InterPro" id="IPR003439">
    <property type="entry name" value="ABC_transporter-like_ATP-bd"/>
</dbReference>
<dbReference type="HOGENOM" id="CLU_000604_1_1_7"/>
<organism evidence="5 6">
    <name type="scientific">Maridesulfovibrio salexigens (strain ATCC 14822 / DSM 2638 / NCIMB 8403 / VKM B-1763)</name>
    <name type="common">Desulfovibrio salexigens</name>
    <dbReference type="NCBI Taxonomy" id="526222"/>
    <lineage>
        <taxon>Bacteria</taxon>
        <taxon>Pseudomonadati</taxon>
        <taxon>Thermodesulfobacteriota</taxon>
        <taxon>Desulfovibrionia</taxon>
        <taxon>Desulfovibrionales</taxon>
        <taxon>Desulfovibrionaceae</taxon>
        <taxon>Maridesulfovibrio</taxon>
    </lineage>
</organism>
<dbReference type="PANTHER" id="PTHR42781:SF4">
    <property type="entry name" value="SPERMIDINE_PUTRESCINE IMPORT ATP-BINDING PROTEIN POTA"/>
    <property type="match status" value="1"/>
</dbReference>
<dbReference type="InterPro" id="IPR003593">
    <property type="entry name" value="AAA+_ATPase"/>
</dbReference>
<evidence type="ECO:0000313" key="6">
    <source>
        <dbReference type="Proteomes" id="UP000002601"/>
    </source>
</evidence>
<dbReference type="Proteomes" id="UP000002601">
    <property type="component" value="Chromosome"/>
</dbReference>
<sequence length="345" mass="37758">MIKIEKLNVKLPKFSLQDISLHIPEGDFFTLLGPTGSGKSMLLETIAGLVPVSSGSIKISGSEIAHLPPEKRGLSIVYQDYALFPHLSVLENITFGAKYKGISEDSAVRKAEELAEKLNISHLLTRTPLHLSGGERQRAAIARALLVDPAVLLLDEPLSALDPAFRQEVQDLLKDLHRETGITFVMVTHDFDEALYLSTNGAIIKNGKLVRKGKIRDIFNSPGSEFVAGFVGISNIYPCTPMTDYVKLSDLNLTYTKERAGSETRLAFRPEEVLLGSEIGENNGQNSFYATIKGITAGGFHARVTLDYDGMEIYALVPRKMIGNGELEPGLPIKVAVPEQSLHLF</sequence>
<evidence type="ECO:0000256" key="2">
    <source>
        <dbReference type="ARBA" id="ARBA00022741"/>
    </source>
</evidence>
<dbReference type="PROSITE" id="PS50893">
    <property type="entry name" value="ABC_TRANSPORTER_2"/>
    <property type="match status" value="1"/>
</dbReference>
<evidence type="ECO:0000259" key="4">
    <source>
        <dbReference type="PROSITE" id="PS50893"/>
    </source>
</evidence>
<dbReference type="Pfam" id="PF00005">
    <property type="entry name" value="ABC_tran"/>
    <property type="match status" value="1"/>
</dbReference>
<feature type="domain" description="ABC transporter" evidence="4">
    <location>
        <begin position="1"/>
        <end position="231"/>
    </location>
</feature>
<dbReference type="EMBL" id="CP001649">
    <property type="protein sequence ID" value="ACS80474.1"/>
    <property type="molecule type" value="Genomic_DNA"/>
</dbReference>
<dbReference type="SUPFAM" id="SSF52540">
    <property type="entry name" value="P-loop containing nucleoside triphosphate hydrolases"/>
    <property type="match status" value="1"/>
</dbReference>
<dbReference type="OrthoDB" id="9809450at2"/>
<keyword evidence="3" id="KW-0067">ATP-binding</keyword>
<evidence type="ECO:0000256" key="1">
    <source>
        <dbReference type="ARBA" id="ARBA00022448"/>
    </source>
</evidence>
<reference evidence="5 6" key="1">
    <citation type="submission" date="2009-06" db="EMBL/GenBank/DDBJ databases">
        <title>Complete sequence of Desulfovibrio salexigens DSM 2638.</title>
        <authorList>
            <consortium name="US DOE Joint Genome Institute"/>
            <person name="Lucas S."/>
            <person name="Copeland A."/>
            <person name="Lapidus A."/>
            <person name="Glavina del Rio T."/>
            <person name="Tice H."/>
            <person name="Bruce D."/>
            <person name="Goodwin L."/>
            <person name="Pitluck S."/>
            <person name="Munk A.C."/>
            <person name="Brettin T."/>
            <person name="Detter J.C."/>
            <person name="Han C."/>
            <person name="Tapia R."/>
            <person name="Larimer F."/>
            <person name="Land M."/>
            <person name="Hauser L."/>
            <person name="Kyrpides N."/>
            <person name="Anderson I."/>
            <person name="Wall J.D."/>
            <person name="Arkin A.P."/>
            <person name="Dehal P."/>
            <person name="Chivian D."/>
            <person name="Giles B."/>
            <person name="Hazen T.C."/>
        </authorList>
    </citation>
    <scope>NUCLEOTIDE SEQUENCE [LARGE SCALE GENOMIC DNA]</scope>
    <source>
        <strain evidence="6">ATCC 14822 / DSM 2638 / NCIMB 8403 / VKM B-1763</strain>
    </source>
</reference>
<dbReference type="GO" id="GO:0016887">
    <property type="term" value="F:ATP hydrolysis activity"/>
    <property type="evidence" value="ECO:0007669"/>
    <property type="project" value="InterPro"/>
</dbReference>
<protein>
    <submittedName>
        <fullName evidence="5">ABC transporter related</fullName>
    </submittedName>
</protein>
<dbReference type="SMART" id="SM00382">
    <property type="entry name" value="AAA"/>
    <property type="match status" value="1"/>
</dbReference>
<dbReference type="KEGG" id="dsa:Desal_2418"/>
<dbReference type="Gene3D" id="2.40.50.100">
    <property type="match status" value="1"/>
</dbReference>
<name>C6BXG8_MARSD</name>
<dbReference type="InterPro" id="IPR017871">
    <property type="entry name" value="ABC_transporter-like_CS"/>
</dbReference>
<dbReference type="InterPro" id="IPR027417">
    <property type="entry name" value="P-loop_NTPase"/>
</dbReference>
<dbReference type="PANTHER" id="PTHR42781">
    <property type="entry name" value="SPERMIDINE/PUTRESCINE IMPORT ATP-BINDING PROTEIN POTA"/>
    <property type="match status" value="1"/>
</dbReference>
<dbReference type="InterPro" id="IPR050093">
    <property type="entry name" value="ABC_SmlMolc_Importer"/>
</dbReference>
<accession>C6BXG8</accession>
<dbReference type="eggNOG" id="COG3842">
    <property type="taxonomic scope" value="Bacteria"/>
</dbReference>
<dbReference type="FunFam" id="3.40.50.300:FF:000425">
    <property type="entry name" value="Probable ABC transporter, ATP-binding subunit"/>
    <property type="match status" value="1"/>
</dbReference>
<evidence type="ECO:0000256" key="3">
    <source>
        <dbReference type="ARBA" id="ARBA00022840"/>
    </source>
</evidence>
<keyword evidence="2" id="KW-0547">Nucleotide-binding</keyword>
<dbReference type="SUPFAM" id="SSF50331">
    <property type="entry name" value="MOP-like"/>
    <property type="match status" value="1"/>
</dbReference>
<dbReference type="GO" id="GO:0005524">
    <property type="term" value="F:ATP binding"/>
    <property type="evidence" value="ECO:0007669"/>
    <property type="project" value="UniProtKB-KW"/>
</dbReference>
<dbReference type="RefSeq" id="WP_015852290.1">
    <property type="nucleotide sequence ID" value="NC_012881.1"/>
</dbReference>
<dbReference type="InterPro" id="IPR008995">
    <property type="entry name" value="Mo/tungstate-bd_C_term_dom"/>
</dbReference>
<proteinExistence type="predicted"/>
<dbReference type="PROSITE" id="PS00211">
    <property type="entry name" value="ABC_TRANSPORTER_1"/>
    <property type="match status" value="1"/>
</dbReference>
<keyword evidence="1" id="KW-0813">Transport</keyword>